<dbReference type="GO" id="GO:0030414">
    <property type="term" value="F:peptidase inhibitor activity"/>
    <property type="evidence" value="ECO:0007669"/>
    <property type="project" value="InterPro"/>
</dbReference>
<proteinExistence type="predicted"/>
<protein>
    <recommendedName>
        <fullName evidence="2">WAP domain-containing protein</fullName>
    </recommendedName>
</protein>
<keyword evidence="4" id="KW-1185">Reference proteome</keyword>
<dbReference type="Proteomes" id="UP001381693">
    <property type="component" value="Unassembled WGS sequence"/>
</dbReference>
<sequence length="213" mass="22895">MSLNRRYIKDRRGPLQQSEGQHTLEMQRWSGLFVLIAASIVAAQESTTTQKPAPNTRFGPGAGGFPGGGGFGNPGFGNPGLGSPGLGNPGFGNPGLGNLGFGNPSFPQGQITPFVPGVASPGLINPGWVSPQQPLVSPLRPNCRFFKRDQYGRYVCDVDQKPFECPPVRFECPRFGLPTFLPPQQCFNDNDCANNDKCCPDVCFDHLICKGPE</sequence>
<dbReference type="Pfam" id="PF00095">
    <property type="entry name" value="WAP"/>
    <property type="match status" value="1"/>
</dbReference>
<dbReference type="EMBL" id="JAXCGZ010007596">
    <property type="protein sequence ID" value="KAK7079030.1"/>
    <property type="molecule type" value="Genomic_DNA"/>
</dbReference>
<accession>A0AAN9ABC1</accession>
<evidence type="ECO:0000313" key="3">
    <source>
        <dbReference type="EMBL" id="KAK7079030.1"/>
    </source>
</evidence>
<dbReference type="GO" id="GO:0005576">
    <property type="term" value="C:extracellular region"/>
    <property type="evidence" value="ECO:0007669"/>
    <property type="project" value="InterPro"/>
</dbReference>
<dbReference type="AlphaFoldDB" id="A0AAN9ABC1"/>
<evidence type="ECO:0000256" key="1">
    <source>
        <dbReference type="SAM" id="MobiDB-lite"/>
    </source>
</evidence>
<name>A0AAN9ABC1_HALRR</name>
<dbReference type="SUPFAM" id="SSF57256">
    <property type="entry name" value="Elafin-like"/>
    <property type="match status" value="1"/>
</dbReference>
<feature type="region of interest" description="Disordered" evidence="1">
    <location>
        <begin position="46"/>
        <end position="91"/>
    </location>
</feature>
<comment type="caution">
    <text evidence="3">The sequence shown here is derived from an EMBL/GenBank/DDBJ whole genome shotgun (WGS) entry which is preliminary data.</text>
</comment>
<evidence type="ECO:0000259" key="2">
    <source>
        <dbReference type="PROSITE" id="PS51390"/>
    </source>
</evidence>
<dbReference type="Gene3D" id="4.10.75.10">
    <property type="entry name" value="Elafin-like"/>
    <property type="match status" value="1"/>
</dbReference>
<dbReference type="PROSITE" id="PS51390">
    <property type="entry name" value="WAP"/>
    <property type="match status" value="1"/>
</dbReference>
<dbReference type="InterPro" id="IPR008197">
    <property type="entry name" value="WAP_dom"/>
</dbReference>
<feature type="domain" description="WAP" evidence="2">
    <location>
        <begin position="158"/>
        <end position="213"/>
    </location>
</feature>
<evidence type="ECO:0000313" key="4">
    <source>
        <dbReference type="Proteomes" id="UP001381693"/>
    </source>
</evidence>
<organism evidence="3 4">
    <name type="scientific">Halocaridina rubra</name>
    <name type="common">Hawaiian red shrimp</name>
    <dbReference type="NCBI Taxonomy" id="373956"/>
    <lineage>
        <taxon>Eukaryota</taxon>
        <taxon>Metazoa</taxon>
        <taxon>Ecdysozoa</taxon>
        <taxon>Arthropoda</taxon>
        <taxon>Crustacea</taxon>
        <taxon>Multicrustacea</taxon>
        <taxon>Malacostraca</taxon>
        <taxon>Eumalacostraca</taxon>
        <taxon>Eucarida</taxon>
        <taxon>Decapoda</taxon>
        <taxon>Pleocyemata</taxon>
        <taxon>Caridea</taxon>
        <taxon>Atyoidea</taxon>
        <taxon>Atyidae</taxon>
        <taxon>Halocaridina</taxon>
    </lineage>
</organism>
<dbReference type="InterPro" id="IPR036645">
    <property type="entry name" value="Elafin-like_sf"/>
</dbReference>
<feature type="compositionally biased region" description="Gly residues" evidence="1">
    <location>
        <begin position="60"/>
        <end position="91"/>
    </location>
</feature>
<gene>
    <name evidence="3" type="ORF">SK128_005851</name>
</gene>
<reference evidence="3 4" key="1">
    <citation type="submission" date="2023-11" db="EMBL/GenBank/DDBJ databases">
        <title>Halocaridina rubra genome assembly.</title>
        <authorList>
            <person name="Smith C."/>
        </authorList>
    </citation>
    <scope>NUCLEOTIDE SEQUENCE [LARGE SCALE GENOMIC DNA]</scope>
    <source>
        <strain evidence="3">EP-1</strain>
        <tissue evidence="3">Whole</tissue>
    </source>
</reference>
<feature type="region of interest" description="Disordered" evidence="1">
    <location>
        <begin position="1"/>
        <end position="22"/>
    </location>
</feature>